<protein>
    <submittedName>
        <fullName evidence="3">SPOSA6832_04410-mRNA-1:cds</fullName>
    </submittedName>
</protein>
<dbReference type="PANTHER" id="PTHR38120:SF1">
    <property type="entry name" value="M PROTEIN, SEROTYPE 2.1"/>
    <property type="match status" value="1"/>
</dbReference>
<keyword evidence="1" id="KW-0175">Coiled coil</keyword>
<feature type="compositionally biased region" description="Basic and acidic residues" evidence="2">
    <location>
        <begin position="730"/>
        <end position="750"/>
    </location>
</feature>
<organism evidence="3 4">
    <name type="scientific">Sporidiobolus salmonicolor</name>
    <name type="common">Yeast-like fungus</name>
    <name type="synonym">Sporobolomyces salmonicolor</name>
    <dbReference type="NCBI Taxonomy" id="5005"/>
    <lineage>
        <taxon>Eukaryota</taxon>
        <taxon>Fungi</taxon>
        <taxon>Dikarya</taxon>
        <taxon>Basidiomycota</taxon>
        <taxon>Pucciniomycotina</taxon>
        <taxon>Microbotryomycetes</taxon>
        <taxon>Sporidiobolales</taxon>
        <taxon>Sporidiobolaceae</taxon>
        <taxon>Sporobolomyces</taxon>
    </lineage>
</organism>
<feature type="compositionally biased region" description="Low complexity" evidence="2">
    <location>
        <begin position="695"/>
        <end position="726"/>
    </location>
</feature>
<gene>
    <name evidence="3" type="primary">SPOSA6832_04410</name>
</gene>
<feature type="compositionally biased region" description="Basic residues" evidence="2">
    <location>
        <begin position="450"/>
        <end position="465"/>
    </location>
</feature>
<feature type="compositionally biased region" description="Low complexity" evidence="2">
    <location>
        <begin position="771"/>
        <end position="780"/>
    </location>
</feature>
<evidence type="ECO:0000256" key="2">
    <source>
        <dbReference type="SAM" id="MobiDB-lite"/>
    </source>
</evidence>
<feature type="region of interest" description="Disordered" evidence="2">
    <location>
        <begin position="695"/>
        <end position="833"/>
    </location>
</feature>
<feature type="compositionally biased region" description="Basic and acidic residues" evidence="2">
    <location>
        <begin position="169"/>
        <end position="178"/>
    </location>
</feature>
<feature type="compositionally biased region" description="Low complexity" evidence="2">
    <location>
        <begin position="207"/>
        <end position="237"/>
    </location>
</feature>
<evidence type="ECO:0000313" key="3">
    <source>
        <dbReference type="EMBL" id="CEQ42585.1"/>
    </source>
</evidence>
<evidence type="ECO:0000313" key="4">
    <source>
        <dbReference type="Proteomes" id="UP000243876"/>
    </source>
</evidence>
<feature type="compositionally biased region" description="Basic and acidic residues" evidence="2">
    <location>
        <begin position="62"/>
        <end position="77"/>
    </location>
</feature>
<feature type="compositionally biased region" description="Basic and acidic residues" evidence="2">
    <location>
        <begin position="114"/>
        <end position="144"/>
    </location>
</feature>
<feature type="compositionally biased region" description="Polar residues" evidence="2">
    <location>
        <begin position="369"/>
        <end position="385"/>
    </location>
</feature>
<dbReference type="PANTHER" id="PTHR38120">
    <property type="entry name" value="EXPRESSED PROTEIN"/>
    <property type="match status" value="1"/>
</dbReference>
<feature type="coiled-coil region" evidence="1">
    <location>
        <begin position="261"/>
        <end position="288"/>
    </location>
</feature>
<evidence type="ECO:0000256" key="1">
    <source>
        <dbReference type="SAM" id="Coils"/>
    </source>
</evidence>
<feature type="non-terminal residue" evidence="3">
    <location>
        <position position="1"/>
    </location>
</feature>
<feature type="region of interest" description="Disordered" evidence="2">
    <location>
        <begin position="319"/>
        <end position="475"/>
    </location>
</feature>
<name>A0A0D6ESM9_SPOSA</name>
<accession>A0A0D6ESM9</accession>
<sequence length="833" mass="89653">MARSRSPSPSGRRSPSPSADPSDSDDLSRLSRERLVALLRQTQGDLTLSQDRVELLEQGQRGQEDERRTLERELEGARTRADELLAEEGRMEEELAGRIEVLEKLRATVRELERDKREATKRYREQADSFDSERQAWYDQEQHYKVRIANLSSSSRLRSRGGARPSLSRADEGEENHIEANGTSENEPQSDAEGIDEPKTPTTSHLPPRSSTVSPSPSSLSASSTPSQPTSASDQPTATELALRAQLDSLSTAHTSLTTTLRTLQTEMTDLKRVYQDLQEENESYEILLGEKTLSGEVTASDFFRRSYTWGDSGGNSSAAGGWSGFGFEGGLEAVGEEELEDGDDSEEDSEGSDSDGADIEAILLESKGTGSLNSGAVSATSPNPSRRRSRRQASIAVANAPHKKHTSLPSAGMVPSSSGLDLAAELEMAQKTEEMDEVDQEQKREREERRKRRREEKERKKREKRMLGRRESSELQLEIKQLREANKALTLYVSKIVDRVCSQEGFEKVLAVDYRGAPVPKTAADISPELAKREPPKKVRPSSGFFGRAAQESSTLTTATAQSVGLSATPSYASSVASSAAPGPRKSGGLSWDGISSVFGFGSSSSAASTTSAGAALSRSTTLTSTPSYASHASHSSISAPGMKPLILSAEGAPRKLDVDEEDEEDMRERERLRAEMAQHGIAYAPALALAGSASSGAARPRLSPRFSSSSGSSTASSFTPPAAAVADKQLKTLERQEEEAKAELKEGRSSGFTEPPQRRMSRIERRSSTRSSMSLPSGGSLGLGIKDGAGEAPKVVESPAEGDTDAAGAEADGPIGKALKRLSRGWTSPSL</sequence>
<dbReference type="OrthoDB" id="2121319at2759"/>
<feature type="region of interest" description="Disordered" evidence="2">
    <location>
        <begin position="1"/>
        <end position="29"/>
    </location>
</feature>
<reference evidence="4" key="1">
    <citation type="submission" date="2015-02" db="EMBL/GenBank/DDBJ databases">
        <authorList>
            <person name="Gon?alves P."/>
        </authorList>
    </citation>
    <scope>NUCLEOTIDE SEQUENCE [LARGE SCALE GENOMIC DNA]</scope>
</reference>
<keyword evidence="4" id="KW-1185">Reference proteome</keyword>
<feature type="region of interest" description="Disordered" evidence="2">
    <location>
        <begin position="114"/>
        <end position="242"/>
    </location>
</feature>
<feature type="compositionally biased region" description="Polar residues" evidence="2">
    <location>
        <begin position="552"/>
        <end position="562"/>
    </location>
</feature>
<feature type="compositionally biased region" description="Acidic residues" evidence="2">
    <location>
        <begin position="335"/>
        <end position="359"/>
    </location>
</feature>
<feature type="region of interest" description="Disordered" evidence="2">
    <location>
        <begin position="526"/>
        <end position="562"/>
    </location>
</feature>
<dbReference type="AlphaFoldDB" id="A0A0D6ESM9"/>
<proteinExistence type="predicted"/>
<feature type="compositionally biased region" description="Low complexity" evidence="2">
    <location>
        <begin position="1"/>
        <end position="21"/>
    </location>
</feature>
<feature type="region of interest" description="Disordered" evidence="2">
    <location>
        <begin position="57"/>
        <end position="77"/>
    </location>
</feature>
<dbReference type="Proteomes" id="UP000243876">
    <property type="component" value="Unassembled WGS sequence"/>
</dbReference>
<feature type="compositionally biased region" description="Low complexity" evidence="2">
    <location>
        <begin position="151"/>
        <end position="168"/>
    </location>
</feature>
<dbReference type="EMBL" id="CENE01000029">
    <property type="protein sequence ID" value="CEQ42585.1"/>
    <property type="molecule type" value="Genomic_DNA"/>
</dbReference>
<feature type="region of interest" description="Disordered" evidence="2">
    <location>
        <begin position="604"/>
        <end position="671"/>
    </location>
</feature>
<feature type="compositionally biased region" description="Low complexity" evidence="2">
    <location>
        <begin position="604"/>
        <end position="642"/>
    </location>
</feature>